<evidence type="ECO:0000256" key="1">
    <source>
        <dbReference type="SAM" id="MobiDB-lite"/>
    </source>
</evidence>
<reference evidence="2" key="1">
    <citation type="submission" date="2019-08" db="EMBL/GenBank/DDBJ databases">
        <authorList>
            <person name="Kucharzyk K."/>
            <person name="Murdoch R.W."/>
            <person name="Higgins S."/>
            <person name="Loffler F."/>
        </authorList>
    </citation>
    <scope>NUCLEOTIDE SEQUENCE</scope>
</reference>
<comment type="caution">
    <text evidence="2">The sequence shown here is derived from an EMBL/GenBank/DDBJ whole genome shotgun (WGS) entry which is preliminary data.</text>
</comment>
<feature type="compositionally biased region" description="Basic and acidic residues" evidence="1">
    <location>
        <begin position="91"/>
        <end position="101"/>
    </location>
</feature>
<name>A0A645JBM1_9ZZZZ</name>
<protein>
    <submittedName>
        <fullName evidence="2">Uncharacterized protein</fullName>
    </submittedName>
</protein>
<accession>A0A645JBM1</accession>
<proteinExistence type="predicted"/>
<sequence length="142" mass="16160">MLDAERRFNFEKAGMQRMVCVCRVFRIARHRGYRRHFGRPLCGRAGRNENRDNAHKDAADNADQADTKQWDGRKLFAHNKPQYGTQPPGGHDPKGQPHRDGGFAPIKRFQPYKPNDLLPAHANAAHHAEKFCSLRHIAVDAA</sequence>
<dbReference type="EMBL" id="VSSQ01136374">
    <property type="protein sequence ID" value="MPN60727.1"/>
    <property type="molecule type" value="Genomic_DNA"/>
</dbReference>
<feature type="region of interest" description="Disordered" evidence="1">
    <location>
        <begin position="41"/>
        <end position="110"/>
    </location>
</feature>
<organism evidence="2">
    <name type="scientific">bioreactor metagenome</name>
    <dbReference type="NCBI Taxonomy" id="1076179"/>
    <lineage>
        <taxon>unclassified sequences</taxon>
        <taxon>metagenomes</taxon>
        <taxon>ecological metagenomes</taxon>
    </lineage>
</organism>
<feature type="compositionally biased region" description="Basic and acidic residues" evidence="1">
    <location>
        <begin position="46"/>
        <end position="74"/>
    </location>
</feature>
<dbReference type="AlphaFoldDB" id="A0A645JBM1"/>
<evidence type="ECO:0000313" key="2">
    <source>
        <dbReference type="EMBL" id="MPN60727.1"/>
    </source>
</evidence>
<gene>
    <name evidence="2" type="ORF">SDC9_208458</name>
</gene>